<evidence type="ECO:0000256" key="1">
    <source>
        <dbReference type="ARBA" id="ARBA00004651"/>
    </source>
</evidence>
<dbReference type="CDD" id="cd00251">
    <property type="entry name" value="Mth_Ecto"/>
    <property type="match status" value="1"/>
</dbReference>
<evidence type="ECO:0000256" key="2">
    <source>
        <dbReference type="ARBA" id="ARBA00008979"/>
    </source>
</evidence>
<reference evidence="16 17" key="1">
    <citation type="journal article" date="2007" name="Nature">
        <title>Evolution of genes and genomes on the Drosophila phylogeny.</title>
        <authorList>
            <consortium name="Drosophila 12 Genomes Consortium"/>
            <person name="Clark A.G."/>
            <person name="Eisen M.B."/>
            <person name="Smith D.R."/>
            <person name="Bergman C.M."/>
            <person name="Oliver B."/>
            <person name="Markow T.A."/>
            <person name="Kaufman T.C."/>
            <person name="Kellis M."/>
            <person name="Gelbart W."/>
            <person name="Iyer V.N."/>
            <person name="Pollard D.A."/>
            <person name="Sackton T.B."/>
            <person name="Larracuente A.M."/>
            <person name="Singh N.D."/>
            <person name="Abad J.P."/>
            <person name="Abt D.N."/>
            <person name="Adryan B."/>
            <person name="Aguade M."/>
            <person name="Akashi H."/>
            <person name="Anderson W.W."/>
            <person name="Aquadro C.F."/>
            <person name="Ardell D.H."/>
            <person name="Arguello R."/>
            <person name="Artieri C.G."/>
            <person name="Barbash D.A."/>
            <person name="Barker D."/>
            <person name="Barsanti P."/>
            <person name="Batterham P."/>
            <person name="Batzoglou S."/>
            <person name="Begun D."/>
            <person name="Bhutkar A."/>
            <person name="Blanco E."/>
            <person name="Bosak S.A."/>
            <person name="Bradley R.K."/>
            <person name="Brand A.D."/>
            <person name="Brent M.R."/>
            <person name="Brooks A.N."/>
            <person name="Brown R.H."/>
            <person name="Butlin R.K."/>
            <person name="Caggese C."/>
            <person name="Calvi B.R."/>
            <person name="Bernardo de Carvalho A."/>
            <person name="Caspi A."/>
            <person name="Castrezana S."/>
            <person name="Celniker S.E."/>
            <person name="Chang J.L."/>
            <person name="Chapple C."/>
            <person name="Chatterji S."/>
            <person name="Chinwalla A."/>
            <person name="Civetta A."/>
            <person name="Clifton S.W."/>
            <person name="Comeron J.M."/>
            <person name="Costello J.C."/>
            <person name="Coyne J.A."/>
            <person name="Daub J."/>
            <person name="David R.G."/>
            <person name="Delcher A.L."/>
            <person name="Delehaunty K."/>
            <person name="Do C.B."/>
            <person name="Ebling H."/>
            <person name="Edwards K."/>
            <person name="Eickbush T."/>
            <person name="Evans J.D."/>
            <person name="Filipski A."/>
            <person name="Findeiss S."/>
            <person name="Freyhult E."/>
            <person name="Fulton L."/>
            <person name="Fulton R."/>
            <person name="Garcia A.C."/>
            <person name="Gardiner A."/>
            <person name="Garfield D.A."/>
            <person name="Garvin B.E."/>
            <person name="Gibson G."/>
            <person name="Gilbert D."/>
            <person name="Gnerre S."/>
            <person name="Godfrey J."/>
            <person name="Good R."/>
            <person name="Gotea V."/>
            <person name="Gravely B."/>
            <person name="Greenberg A.J."/>
            <person name="Griffiths-Jones S."/>
            <person name="Gross S."/>
            <person name="Guigo R."/>
            <person name="Gustafson E.A."/>
            <person name="Haerty W."/>
            <person name="Hahn M.W."/>
            <person name="Halligan D.L."/>
            <person name="Halpern A.L."/>
            <person name="Halter G.M."/>
            <person name="Han M.V."/>
            <person name="Heger A."/>
            <person name="Hillier L."/>
            <person name="Hinrichs A.S."/>
            <person name="Holmes I."/>
            <person name="Hoskins R.A."/>
            <person name="Hubisz M.J."/>
            <person name="Hultmark D."/>
            <person name="Huntley M.A."/>
            <person name="Jaffe D.B."/>
            <person name="Jagadeeshan S."/>
            <person name="Jeck W.R."/>
            <person name="Johnson J."/>
            <person name="Jones C.D."/>
            <person name="Jordan W.C."/>
            <person name="Karpen G.H."/>
            <person name="Kataoka E."/>
            <person name="Keightley P.D."/>
            <person name="Kheradpour P."/>
            <person name="Kirkness E.F."/>
            <person name="Koerich L.B."/>
            <person name="Kristiansen K."/>
            <person name="Kudrna D."/>
            <person name="Kulathinal R.J."/>
            <person name="Kumar S."/>
            <person name="Kwok R."/>
            <person name="Lander E."/>
            <person name="Langley C.H."/>
            <person name="Lapoint R."/>
            <person name="Lazzaro B.P."/>
            <person name="Lee S.J."/>
            <person name="Levesque L."/>
            <person name="Li R."/>
            <person name="Lin C.F."/>
            <person name="Lin M.F."/>
            <person name="Lindblad-Toh K."/>
            <person name="Llopart A."/>
            <person name="Long M."/>
            <person name="Low L."/>
            <person name="Lozovsky E."/>
            <person name="Lu J."/>
            <person name="Luo M."/>
            <person name="Machado C.A."/>
            <person name="Makalowski W."/>
            <person name="Marzo M."/>
            <person name="Matsuda M."/>
            <person name="Matzkin L."/>
            <person name="McAllister B."/>
            <person name="McBride C.S."/>
            <person name="McKernan B."/>
            <person name="McKernan K."/>
            <person name="Mendez-Lago M."/>
            <person name="Minx P."/>
            <person name="Mollenhauer M.U."/>
            <person name="Montooth K."/>
            <person name="Mount S.M."/>
            <person name="Mu X."/>
            <person name="Myers E."/>
            <person name="Negre B."/>
            <person name="Newfeld S."/>
            <person name="Nielsen R."/>
            <person name="Noor M.A."/>
            <person name="O'Grady P."/>
            <person name="Pachter L."/>
            <person name="Papaceit M."/>
            <person name="Parisi M.J."/>
            <person name="Parisi M."/>
            <person name="Parts L."/>
            <person name="Pedersen J.S."/>
            <person name="Pesole G."/>
            <person name="Phillippy A.M."/>
            <person name="Ponting C.P."/>
            <person name="Pop M."/>
            <person name="Porcelli D."/>
            <person name="Powell J.R."/>
            <person name="Prohaska S."/>
            <person name="Pruitt K."/>
            <person name="Puig M."/>
            <person name="Quesneville H."/>
            <person name="Ram K.R."/>
            <person name="Rand D."/>
            <person name="Rasmussen M.D."/>
            <person name="Reed L.K."/>
            <person name="Reenan R."/>
            <person name="Reily A."/>
            <person name="Remington K.A."/>
            <person name="Rieger T.T."/>
            <person name="Ritchie M.G."/>
            <person name="Robin C."/>
            <person name="Rogers Y.H."/>
            <person name="Rohde C."/>
            <person name="Rozas J."/>
            <person name="Rubenfield M.J."/>
            <person name="Ruiz A."/>
            <person name="Russo S."/>
            <person name="Salzberg S.L."/>
            <person name="Sanchez-Gracia A."/>
            <person name="Saranga D.J."/>
            <person name="Sato H."/>
            <person name="Schaeffer S.W."/>
            <person name="Schatz M.C."/>
            <person name="Schlenke T."/>
            <person name="Schwartz R."/>
            <person name="Segarra C."/>
            <person name="Singh R.S."/>
            <person name="Sirot L."/>
            <person name="Sirota M."/>
            <person name="Sisneros N.B."/>
            <person name="Smith C.D."/>
            <person name="Smith T.F."/>
            <person name="Spieth J."/>
            <person name="Stage D.E."/>
            <person name="Stark A."/>
            <person name="Stephan W."/>
            <person name="Strausberg R.L."/>
            <person name="Strempel S."/>
            <person name="Sturgill D."/>
            <person name="Sutton G."/>
            <person name="Sutton G.G."/>
            <person name="Tao W."/>
            <person name="Teichmann S."/>
            <person name="Tobari Y.N."/>
            <person name="Tomimura Y."/>
            <person name="Tsolas J.M."/>
            <person name="Valente V.L."/>
            <person name="Venter E."/>
            <person name="Venter J.C."/>
            <person name="Vicario S."/>
            <person name="Vieira F.G."/>
            <person name="Vilella A.J."/>
            <person name="Villasante A."/>
            <person name="Walenz B."/>
            <person name="Wang J."/>
            <person name="Wasserman M."/>
            <person name="Watts T."/>
            <person name="Wilson D."/>
            <person name="Wilson R.K."/>
            <person name="Wing R.A."/>
            <person name="Wolfner M.F."/>
            <person name="Wong A."/>
            <person name="Wong G.K."/>
            <person name="Wu C.I."/>
            <person name="Wu G."/>
            <person name="Yamamoto D."/>
            <person name="Yang H.P."/>
            <person name="Yang S.P."/>
            <person name="Yorke J.A."/>
            <person name="Yoshida K."/>
            <person name="Zdobnov E."/>
            <person name="Zhang P."/>
            <person name="Zhang Y."/>
            <person name="Zimin A.V."/>
            <person name="Baldwin J."/>
            <person name="Abdouelleil A."/>
            <person name="Abdulkadir J."/>
            <person name="Abebe A."/>
            <person name="Abera B."/>
            <person name="Abreu J."/>
            <person name="Acer S.C."/>
            <person name="Aftuck L."/>
            <person name="Alexander A."/>
            <person name="An P."/>
            <person name="Anderson E."/>
            <person name="Anderson S."/>
            <person name="Arachi H."/>
            <person name="Azer M."/>
            <person name="Bachantsang P."/>
            <person name="Barry A."/>
            <person name="Bayul T."/>
            <person name="Berlin A."/>
            <person name="Bessette D."/>
            <person name="Bloom T."/>
            <person name="Blye J."/>
            <person name="Boguslavskiy L."/>
            <person name="Bonnet C."/>
            <person name="Boukhgalter B."/>
            <person name="Bourzgui I."/>
            <person name="Brown A."/>
            <person name="Cahill P."/>
            <person name="Channer S."/>
            <person name="Cheshatsang Y."/>
            <person name="Chuda L."/>
            <person name="Citroen M."/>
            <person name="Collymore A."/>
            <person name="Cooke P."/>
            <person name="Costello M."/>
            <person name="D'Aco K."/>
            <person name="Daza R."/>
            <person name="De Haan G."/>
            <person name="DeGray S."/>
            <person name="DeMaso C."/>
            <person name="Dhargay N."/>
            <person name="Dooley K."/>
            <person name="Dooley E."/>
            <person name="Doricent M."/>
            <person name="Dorje P."/>
            <person name="Dorjee K."/>
            <person name="Dupes A."/>
            <person name="Elong R."/>
            <person name="Falk J."/>
            <person name="Farina A."/>
            <person name="Faro S."/>
            <person name="Ferguson D."/>
            <person name="Fisher S."/>
            <person name="Foley C.D."/>
            <person name="Franke A."/>
            <person name="Friedrich D."/>
            <person name="Gadbois L."/>
            <person name="Gearin G."/>
            <person name="Gearin C.R."/>
            <person name="Giannoukos G."/>
            <person name="Goode T."/>
            <person name="Graham J."/>
            <person name="Grandbois E."/>
            <person name="Grewal S."/>
            <person name="Gyaltsen K."/>
            <person name="Hafez N."/>
            <person name="Hagos B."/>
            <person name="Hall J."/>
            <person name="Henson C."/>
            <person name="Hollinger A."/>
            <person name="Honan T."/>
            <person name="Huard M.D."/>
            <person name="Hughes L."/>
            <person name="Hurhula B."/>
            <person name="Husby M.E."/>
            <person name="Kamat A."/>
            <person name="Kanga B."/>
            <person name="Kashin S."/>
            <person name="Khazanovich D."/>
            <person name="Kisner P."/>
            <person name="Lance K."/>
            <person name="Lara M."/>
            <person name="Lee W."/>
            <person name="Lennon N."/>
            <person name="Letendre F."/>
            <person name="LeVine R."/>
            <person name="Lipovsky A."/>
            <person name="Liu X."/>
            <person name="Liu J."/>
            <person name="Liu S."/>
            <person name="Lokyitsang T."/>
            <person name="Lokyitsang Y."/>
            <person name="Lubonja R."/>
            <person name="Lui A."/>
            <person name="MacDonald P."/>
            <person name="Magnisalis V."/>
            <person name="Maru K."/>
            <person name="Matthews C."/>
            <person name="McCusker W."/>
            <person name="McDonough S."/>
            <person name="Mehta T."/>
            <person name="Meldrim J."/>
            <person name="Meneus L."/>
            <person name="Mihai O."/>
            <person name="Mihalev A."/>
            <person name="Mihova T."/>
            <person name="Mittelman R."/>
            <person name="Mlenga V."/>
            <person name="Montmayeur A."/>
            <person name="Mulrain L."/>
            <person name="Navidi A."/>
            <person name="Naylor J."/>
            <person name="Negash T."/>
            <person name="Nguyen T."/>
            <person name="Nguyen N."/>
            <person name="Nicol R."/>
            <person name="Norbu C."/>
            <person name="Norbu N."/>
            <person name="Novod N."/>
            <person name="O'Neill B."/>
            <person name="Osman S."/>
            <person name="Markiewicz E."/>
            <person name="Oyono O.L."/>
            <person name="Patti C."/>
            <person name="Phunkhang P."/>
            <person name="Pierre F."/>
            <person name="Priest M."/>
            <person name="Raghuraman S."/>
            <person name="Rege F."/>
            <person name="Reyes R."/>
            <person name="Rise C."/>
            <person name="Rogov P."/>
            <person name="Ross K."/>
            <person name="Ryan E."/>
            <person name="Settipalli S."/>
            <person name="Shea T."/>
            <person name="Sherpa N."/>
            <person name="Shi L."/>
            <person name="Shih D."/>
            <person name="Sparrow T."/>
            <person name="Spaulding J."/>
            <person name="Stalker J."/>
            <person name="Stange-Thomann N."/>
            <person name="Stavropoulos S."/>
            <person name="Stone C."/>
            <person name="Strader C."/>
            <person name="Tesfaye S."/>
            <person name="Thomson T."/>
            <person name="Thoulutsang Y."/>
            <person name="Thoulutsang D."/>
            <person name="Topham K."/>
            <person name="Topping I."/>
            <person name="Tsamla T."/>
            <person name="Vassiliev H."/>
            <person name="Vo A."/>
            <person name="Wangchuk T."/>
            <person name="Wangdi T."/>
            <person name="Weiand M."/>
            <person name="Wilkinson J."/>
            <person name="Wilson A."/>
            <person name="Yadav S."/>
            <person name="Young G."/>
            <person name="Yu Q."/>
            <person name="Zembek L."/>
            <person name="Zhong D."/>
            <person name="Zimmer A."/>
            <person name="Zwirko Z."/>
            <person name="Jaffe D.B."/>
            <person name="Alvarez P."/>
            <person name="Brockman W."/>
            <person name="Butler J."/>
            <person name="Chin C."/>
            <person name="Gnerre S."/>
            <person name="Grabherr M."/>
            <person name="Kleber M."/>
            <person name="Mauceli E."/>
            <person name="MacCallum I."/>
        </authorList>
    </citation>
    <scope>NUCLEOTIDE SEQUENCE [LARGE SCALE GENOMIC DNA]</scope>
    <source>
        <strain evidence="17">Tucson 14030-0811.24</strain>
    </source>
</reference>
<name>B4N8I6_DROWI</name>
<dbReference type="eggNOG" id="KOG4193">
    <property type="taxonomic scope" value="Eukaryota"/>
</dbReference>
<evidence type="ECO:0000259" key="15">
    <source>
        <dbReference type="Pfam" id="PF06652"/>
    </source>
</evidence>
<dbReference type="HOGENOM" id="CLU_002753_3_0_1"/>
<comment type="subcellular location">
    <subcellularLocation>
        <location evidence="1">Cell membrane</location>
        <topology evidence="1">Multi-pass membrane protein</topology>
    </subcellularLocation>
</comment>
<dbReference type="InterPro" id="IPR051384">
    <property type="entry name" value="Mth_GPCR"/>
</dbReference>
<keyword evidence="11" id="KW-0325">Glycoprotein</keyword>
<evidence type="ECO:0000256" key="6">
    <source>
        <dbReference type="ARBA" id="ARBA00022989"/>
    </source>
</evidence>
<dbReference type="OrthoDB" id="6134459at2759"/>
<dbReference type="PANTHER" id="PTHR47154:SF2">
    <property type="entry name" value="G-PROTEIN COUPLED RECEPTOR MTH-RELATED"/>
    <property type="match status" value="1"/>
</dbReference>
<accession>B4N8I6</accession>
<evidence type="ECO:0000256" key="3">
    <source>
        <dbReference type="ARBA" id="ARBA00022475"/>
    </source>
</evidence>
<keyword evidence="10" id="KW-0675">Receptor</keyword>
<comment type="similarity">
    <text evidence="2">Belongs to the G-protein coupled receptor 2 family. Mth subfamily.</text>
</comment>
<dbReference type="SUPFAM" id="SSF63877">
    <property type="entry name" value="Methuselah ectodomain"/>
    <property type="match status" value="1"/>
</dbReference>
<evidence type="ECO:0000256" key="7">
    <source>
        <dbReference type="ARBA" id="ARBA00023040"/>
    </source>
</evidence>
<evidence type="ECO:0000313" key="17">
    <source>
        <dbReference type="Proteomes" id="UP000007798"/>
    </source>
</evidence>
<evidence type="ECO:0000256" key="9">
    <source>
        <dbReference type="ARBA" id="ARBA00023157"/>
    </source>
</evidence>
<feature type="transmembrane region" description="Helical" evidence="13">
    <location>
        <begin position="339"/>
        <end position="360"/>
    </location>
</feature>
<dbReference type="EMBL" id="CH964232">
    <property type="protein sequence ID" value="EDW81437.2"/>
    <property type="molecule type" value="Genomic_DNA"/>
</dbReference>
<organism evidence="16 17">
    <name type="scientific">Drosophila willistoni</name>
    <name type="common">Fruit fly</name>
    <dbReference type="NCBI Taxonomy" id="7260"/>
    <lineage>
        <taxon>Eukaryota</taxon>
        <taxon>Metazoa</taxon>
        <taxon>Ecdysozoa</taxon>
        <taxon>Arthropoda</taxon>
        <taxon>Hexapoda</taxon>
        <taxon>Insecta</taxon>
        <taxon>Pterygota</taxon>
        <taxon>Neoptera</taxon>
        <taxon>Endopterygota</taxon>
        <taxon>Diptera</taxon>
        <taxon>Brachycera</taxon>
        <taxon>Muscomorpha</taxon>
        <taxon>Ephydroidea</taxon>
        <taxon>Drosophilidae</taxon>
        <taxon>Drosophila</taxon>
        <taxon>Sophophora</taxon>
    </lineage>
</organism>
<evidence type="ECO:0000256" key="11">
    <source>
        <dbReference type="ARBA" id="ARBA00023180"/>
    </source>
</evidence>
<keyword evidence="3" id="KW-1003">Cell membrane</keyword>
<dbReference type="InterPro" id="IPR023311">
    <property type="entry name" value="Methusela_ecto_dom_2"/>
</dbReference>
<evidence type="ECO:0000256" key="12">
    <source>
        <dbReference type="ARBA" id="ARBA00023224"/>
    </source>
</evidence>
<dbReference type="InterPro" id="IPR044860">
    <property type="entry name" value="Methusela_ecto_dom_1"/>
</dbReference>
<feature type="transmembrane region" description="Helical" evidence="13">
    <location>
        <begin position="247"/>
        <end position="280"/>
    </location>
</feature>
<dbReference type="Gene3D" id="2.30.160.11">
    <property type="match status" value="1"/>
</dbReference>
<feature type="transmembrane region" description="Helical" evidence="13">
    <location>
        <begin position="216"/>
        <end position="235"/>
    </location>
</feature>
<evidence type="ECO:0000256" key="14">
    <source>
        <dbReference type="SAM" id="SignalP"/>
    </source>
</evidence>
<feature type="chain" id="PRO_5006458271" description="Methuselah N-terminal domain-containing protein" evidence="14">
    <location>
        <begin position="24"/>
        <end position="432"/>
    </location>
</feature>
<dbReference type="SMR" id="B4N8I6"/>
<keyword evidence="5 14" id="KW-0732">Signal</keyword>
<protein>
    <recommendedName>
        <fullName evidence="15">Methuselah N-terminal domain-containing protein</fullName>
    </recommendedName>
</protein>
<keyword evidence="12" id="KW-0807">Transducer</keyword>
<dbReference type="Pfam" id="PF06652">
    <property type="entry name" value="Methuselah_N"/>
    <property type="match status" value="1"/>
</dbReference>
<dbReference type="InterPro" id="IPR010596">
    <property type="entry name" value="Methuselah_N_dom"/>
</dbReference>
<keyword evidence="9" id="KW-1015">Disulfide bond</keyword>
<evidence type="ECO:0000256" key="8">
    <source>
        <dbReference type="ARBA" id="ARBA00023136"/>
    </source>
</evidence>
<evidence type="ECO:0000256" key="4">
    <source>
        <dbReference type="ARBA" id="ARBA00022692"/>
    </source>
</evidence>
<gene>
    <name evidence="16" type="primary">Dwil\GK12065</name>
    <name evidence="16" type="ORF">Dwil_GK12065</name>
</gene>
<feature type="signal peptide" evidence="14">
    <location>
        <begin position="1"/>
        <end position="23"/>
    </location>
</feature>
<feature type="domain" description="Methuselah N-terminal" evidence="15">
    <location>
        <begin position="27"/>
        <end position="204"/>
    </location>
</feature>
<evidence type="ECO:0000256" key="5">
    <source>
        <dbReference type="ARBA" id="ARBA00022729"/>
    </source>
</evidence>
<dbReference type="Gene3D" id="1.20.1070.10">
    <property type="entry name" value="Rhodopsin 7-helix transmembrane proteins"/>
    <property type="match status" value="1"/>
</dbReference>
<keyword evidence="17" id="KW-1185">Reference proteome</keyword>
<keyword evidence="4 13" id="KW-0812">Transmembrane</keyword>
<dbReference type="InterPro" id="IPR036272">
    <property type="entry name" value="Methuselah_N_sf"/>
</dbReference>
<dbReference type="GO" id="GO:0005886">
    <property type="term" value="C:plasma membrane"/>
    <property type="evidence" value="ECO:0007669"/>
    <property type="project" value="UniProtKB-SubCell"/>
</dbReference>
<dbReference type="Gene3D" id="2.170.180.11">
    <property type="entry name" value="Methuselah ectodomain, domain 2"/>
    <property type="match status" value="1"/>
</dbReference>
<dbReference type="AlphaFoldDB" id="B4N8I6"/>
<evidence type="ECO:0000313" key="16">
    <source>
        <dbReference type="EMBL" id="EDW81437.2"/>
    </source>
</evidence>
<evidence type="ECO:0000256" key="13">
    <source>
        <dbReference type="SAM" id="Phobius"/>
    </source>
</evidence>
<sequence>MLITSKAVSIAFLMLATINAAWAELDCDYFDTVDLSGIQPDSNGSYLYENLLIPGEFTGKYDYELTGDGDERIQVAEHIRGCACKLKSCVRFCCHHNLLLINSECQGNVNEILEYDPKLNITMEDGSVAEKHVLSEFVVQRHLPLPCQETGTYYLDDHDEDYKWSLFENGTFLRKYDGVLFKKSQYCLQPSELNKEIRLVPHNCQIASSLNLQAKIAIPISLLSFLITIGVYLYLPKLRNLHGKCFACYLGSLFVGYLMLLLDTYKALVSYFYLCLIAAFDWSAMVYFYGPMLILIIFNTTLFILTAFEIIKVKKELRNIVKHHERKQKLNSDKQRYSFFLRLFLLMGVSWSFEIVSYLVQHYDVWSYIFLIADIFHYSQGGIILLLFVLKRNVYESCRNRIQGKEKSSSVLSQSNRALLKNKSSTHKETSV</sequence>
<keyword evidence="7" id="KW-0297">G-protein coupled receptor</keyword>
<dbReference type="InParanoid" id="B4N8I6"/>
<keyword evidence="8 13" id="KW-0472">Membrane</keyword>
<keyword evidence="6 13" id="KW-1133">Transmembrane helix</keyword>
<dbReference type="Proteomes" id="UP000007798">
    <property type="component" value="Unassembled WGS sequence"/>
</dbReference>
<dbReference type="GO" id="GO:0008528">
    <property type="term" value="F:G protein-coupled peptide receptor activity"/>
    <property type="evidence" value="ECO:0007669"/>
    <property type="project" value="TreeGrafter"/>
</dbReference>
<feature type="transmembrane region" description="Helical" evidence="13">
    <location>
        <begin position="286"/>
        <end position="308"/>
    </location>
</feature>
<proteinExistence type="inferred from homology"/>
<evidence type="ECO:0000256" key="10">
    <source>
        <dbReference type="ARBA" id="ARBA00023170"/>
    </source>
</evidence>
<dbReference type="PANTHER" id="PTHR47154">
    <property type="entry name" value="G-PROTEIN COUPLED RECEPTOR MTH-RELATED"/>
    <property type="match status" value="1"/>
</dbReference>
<feature type="transmembrane region" description="Helical" evidence="13">
    <location>
        <begin position="366"/>
        <end position="390"/>
    </location>
</feature>
<dbReference type="CDD" id="cd15039">
    <property type="entry name" value="7tmB3_Methuselah-like"/>
    <property type="match status" value="1"/>
</dbReference>